<dbReference type="Proteomes" id="UP000244005">
    <property type="component" value="Unassembled WGS sequence"/>
</dbReference>
<sequence length="92" mass="9986">MLKKSVESGHLLVEDDGCPPLQLLQTSLLPLFGRLVHPSTERVGPLRFTRSNWSQVLADIGNGCSCAPRATTSDGWGADVHETLVSFRIVSI</sequence>
<dbReference type="Gramene" id="Mp8g18690.1">
    <property type="protein sequence ID" value="Mp8g18690.1.cds"/>
    <property type="gene ID" value="Mp8g18690"/>
</dbReference>
<evidence type="ECO:0000313" key="2">
    <source>
        <dbReference type="Proteomes" id="UP000244005"/>
    </source>
</evidence>
<evidence type="ECO:0000313" key="1">
    <source>
        <dbReference type="EMBL" id="PTQ30040.1"/>
    </source>
</evidence>
<proteinExistence type="predicted"/>
<protein>
    <submittedName>
        <fullName evidence="1">Uncharacterized protein</fullName>
    </submittedName>
</protein>
<dbReference type="EMBL" id="KZ772803">
    <property type="protein sequence ID" value="PTQ30040.1"/>
    <property type="molecule type" value="Genomic_DNA"/>
</dbReference>
<accession>A0A2R6W857</accession>
<keyword evidence="2" id="KW-1185">Reference proteome</keyword>
<organism evidence="1 2">
    <name type="scientific">Marchantia polymorpha</name>
    <name type="common">Common liverwort</name>
    <name type="synonym">Marchantia aquatica</name>
    <dbReference type="NCBI Taxonomy" id="3197"/>
    <lineage>
        <taxon>Eukaryota</taxon>
        <taxon>Viridiplantae</taxon>
        <taxon>Streptophyta</taxon>
        <taxon>Embryophyta</taxon>
        <taxon>Marchantiophyta</taxon>
        <taxon>Marchantiopsida</taxon>
        <taxon>Marchantiidae</taxon>
        <taxon>Marchantiales</taxon>
        <taxon>Marchantiaceae</taxon>
        <taxon>Marchantia</taxon>
    </lineage>
</organism>
<name>A0A2R6W857_MARPO</name>
<reference evidence="2" key="1">
    <citation type="journal article" date="2017" name="Cell">
        <title>Insights into land plant evolution garnered from the Marchantia polymorpha genome.</title>
        <authorList>
            <person name="Bowman J.L."/>
            <person name="Kohchi T."/>
            <person name="Yamato K.T."/>
            <person name="Jenkins J."/>
            <person name="Shu S."/>
            <person name="Ishizaki K."/>
            <person name="Yamaoka S."/>
            <person name="Nishihama R."/>
            <person name="Nakamura Y."/>
            <person name="Berger F."/>
            <person name="Adam C."/>
            <person name="Aki S.S."/>
            <person name="Althoff F."/>
            <person name="Araki T."/>
            <person name="Arteaga-Vazquez M.A."/>
            <person name="Balasubrmanian S."/>
            <person name="Barry K."/>
            <person name="Bauer D."/>
            <person name="Boehm C.R."/>
            <person name="Briginshaw L."/>
            <person name="Caballero-Perez J."/>
            <person name="Catarino B."/>
            <person name="Chen F."/>
            <person name="Chiyoda S."/>
            <person name="Chovatia M."/>
            <person name="Davies K.M."/>
            <person name="Delmans M."/>
            <person name="Demura T."/>
            <person name="Dierschke T."/>
            <person name="Dolan L."/>
            <person name="Dorantes-Acosta A.E."/>
            <person name="Eklund D.M."/>
            <person name="Florent S.N."/>
            <person name="Flores-Sandoval E."/>
            <person name="Fujiyama A."/>
            <person name="Fukuzawa H."/>
            <person name="Galik B."/>
            <person name="Grimanelli D."/>
            <person name="Grimwood J."/>
            <person name="Grossniklaus U."/>
            <person name="Hamada T."/>
            <person name="Haseloff J."/>
            <person name="Hetherington A.J."/>
            <person name="Higo A."/>
            <person name="Hirakawa Y."/>
            <person name="Hundley H.N."/>
            <person name="Ikeda Y."/>
            <person name="Inoue K."/>
            <person name="Inoue S.I."/>
            <person name="Ishida S."/>
            <person name="Jia Q."/>
            <person name="Kakita M."/>
            <person name="Kanazawa T."/>
            <person name="Kawai Y."/>
            <person name="Kawashima T."/>
            <person name="Kennedy M."/>
            <person name="Kinose K."/>
            <person name="Kinoshita T."/>
            <person name="Kohara Y."/>
            <person name="Koide E."/>
            <person name="Komatsu K."/>
            <person name="Kopischke S."/>
            <person name="Kubo M."/>
            <person name="Kyozuka J."/>
            <person name="Lagercrantz U."/>
            <person name="Lin S.S."/>
            <person name="Lindquist E."/>
            <person name="Lipzen A.M."/>
            <person name="Lu C.W."/>
            <person name="De Luna E."/>
            <person name="Martienssen R.A."/>
            <person name="Minamino N."/>
            <person name="Mizutani M."/>
            <person name="Mizutani M."/>
            <person name="Mochizuki N."/>
            <person name="Monte I."/>
            <person name="Mosher R."/>
            <person name="Nagasaki H."/>
            <person name="Nakagami H."/>
            <person name="Naramoto S."/>
            <person name="Nishitani K."/>
            <person name="Ohtani M."/>
            <person name="Okamoto T."/>
            <person name="Okumura M."/>
            <person name="Phillips J."/>
            <person name="Pollak B."/>
            <person name="Reinders A."/>
            <person name="Rovekamp M."/>
            <person name="Sano R."/>
            <person name="Sawa S."/>
            <person name="Schmid M.W."/>
            <person name="Shirakawa M."/>
            <person name="Solano R."/>
            <person name="Spunde A."/>
            <person name="Suetsugu N."/>
            <person name="Sugano S."/>
            <person name="Sugiyama A."/>
            <person name="Sun R."/>
            <person name="Suzuki Y."/>
            <person name="Takenaka M."/>
            <person name="Takezawa D."/>
            <person name="Tomogane H."/>
            <person name="Tsuzuki M."/>
            <person name="Ueda T."/>
            <person name="Umeda M."/>
            <person name="Ward J.M."/>
            <person name="Watanabe Y."/>
            <person name="Yazaki K."/>
            <person name="Yokoyama R."/>
            <person name="Yoshitake Y."/>
            <person name="Yotsui I."/>
            <person name="Zachgo S."/>
            <person name="Schmutz J."/>
        </authorList>
    </citation>
    <scope>NUCLEOTIDE SEQUENCE [LARGE SCALE GENOMIC DNA]</scope>
    <source>
        <strain evidence="2">Tak-1</strain>
    </source>
</reference>
<gene>
    <name evidence="1" type="ORF">MARPO_0131s0034</name>
</gene>
<dbReference type="AlphaFoldDB" id="A0A2R6W857"/>